<evidence type="ECO:0000313" key="2">
    <source>
        <dbReference type="Proteomes" id="UP000194204"/>
    </source>
</evidence>
<dbReference type="AlphaFoldDB" id="A0A1Y2SML5"/>
<dbReference type="Proteomes" id="UP000194204">
    <property type="component" value="Unassembled WGS sequence"/>
</dbReference>
<accession>A0A1Y2SML5</accession>
<name>A0A1Y2SML5_9GAMM</name>
<evidence type="ECO:0000313" key="1">
    <source>
        <dbReference type="EMBL" id="OTA19195.1"/>
    </source>
</evidence>
<comment type="caution">
    <text evidence="1">The sequence shown here is derived from an EMBL/GenBank/DDBJ whole genome shotgun (WGS) entry which is preliminary data.</text>
</comment>
<proteinExistence type="predicted"/>
<protein>
    <submittedName>
        <fullName evidence="1">Lipopolysaccharide core biosynthesis protein RfaZ</fullName>
    </submittedName>
</protein>
<organism evidence="1 2">
    <name type="scientific">Xenorhabdus beddingii</name>
    <dbReference type="NCBI Taxonomy" id="40578"/>
    <lineage>
        <taxon>Bacteria</taxon>
        <taxon>Pseudomonadati</taxon>
        <taxon>Pseudomonadota</taxon>
        <taxon>Gammaproteobacteria</taxon>
        <taxon>Enterobacterales</taxon>
        <taxon>Morganellaceae</taxon>
        <taxon>Xenorhabdus</taxon>
    </lineage>
</organism>
<reference evidence="1 2" key="1">
    <citation type="submission" date="2017-01" db="EMBL/GenBank/DDBJ databases">
        <title>Deconstructing symbiosis and pathogenesis requirements using a combined genomic-metabolomic approach.</title>
        <authorList>
            <person name="Tobias N.J."/>
            <person name="Wolff H."/>
            <person name="Djahanschiri B."/>
            <person name="Ebersberger I."/>
            <person name="Bode H.B."/>
        </authorList>
    </citation>
    <scope>NUCLEOTIDE SEQUENCE [LARGE SCALE GENOMIC DNA]</scope>
    <source>
        <strain evidence="1 2">DSM 4764</strain>
    </source>
</reference>
<dbReference type="Gene3D" id="3.90.1480.10">
    <property type="entry name" value="Alpha-2,3-sialyltransferase"/>
    <property type="match status" value="1"/>
</dbReference>
<dbReference type="STRING" id="40578.Xbed_02592"/>
<dbReference type="OrthoDB" id="9177936at2"/>
<keyword evidence="2" id="KW-1185">Reference proteome</keyword>
<gene>
    <name evidence="1" type="ORF">Xbed_02592</name>
</gene>
<sequence length="303" mass="34983">MTLINKISTEFINNWKYKITKSIYRNICGKKMKHNMNFWPHINILRNVNGKIDTVFFNKRNIDIASFEFSSGKPLIIIASGPSVIDIDIDFFNSEKFDILGVNGAYKLSKSVSFKYHVIIDRTFIINRFDIVSDILNNNSLTLLTTIDCLNEILMEDHLIAIKCKVVIIEHIDQPVYKKKKELFDIISDELIANQNIAFSLNLNKGFYDGNTVTYAALQIAFFLNYKEIYFAGLDMNNFDKPRFYEDSSDILSTELDENLKNTIIPCFDLSEELAKKNGIMIYNLSMFSAINSFKKIDFNSIL</sequence>
<dbReference type="RefSeq" id="WP_086113312.1">
    <property type="nucleotide sequence ID" value="NZ_CAWNHF010000124.1"/>
</dbReference>
<dbReference type="EMBL" id="MUBK01000021">
    <property type="protein sequence ID" value="OTA19195.1"/>
    <property type="molecule type" value="Genomic_DNA"/>
</dbReference>